<evidence type="ECO:0000313" key="2">
    <source>
        <dbReference type="Proteomes" id="UP000078200"/>
    </source>
</evidence>
<accession>A0A1A9UPY3</accession>
<organism evidence="1 2">
    <name type="scientific">Glossina austeni</name>
    <name type="common">Savannah tsetse fly</name>
    <dbReference type="NCBI Taxonomy" id="7395"/>
    <lineage>
        <taxon>Eukaryota</taxon>
        <taxon>Metazoa</taxon>
        <taxon>Ecdysozoa</taxon>
        <taxon>Arthropoda</taxon>
        <taxon>Hexapoda</taxon>
        <taxon>Insecta</taxon>
        <taxon>Pterygota</taxon>
        <taxon>Neoptera</taxon>
        <taxon>Endopterygota</taxon>
        <taxon>Diptera</taxon>
        <taxon>Brachycera</taxon>
        <taxon>Muscomorpha</taxon>
        <taxon>Hippoboscoidea</taxon>
        <taxon>Glossinidae</taxon>
        <taxon>Glossina</taxon>
    </lineage>
</organism>
<protein>
    <submittedName>
        <fullName evidence="1">Uncharacterized protein</fullName>
    </submittedName>
</protein>
<proteinExistence type="predicted"/>
<dbReference type="EnsemblMetazoa" id="GAUT011659-RA">
    <property type="protein sequence ID" value="GAUT011659-PA"/>
    <property type="gene ID" value="GAUT011659"/>
</dbReference>
<name>A0A1A9UPY3_GLOAU</name>
<sequence>MTEASFTIEIPFSIKDAFLSVLYHVGFFRDVVITAATTTEKLRDISVRLRKLDNRMSTDRTIVWMFRWLAEEMGLMRATLVEEALHAEELSRMELEEVVDAQELGRRELEELEYPAQVARPALGSLKVLGTSASNSLENEAWQ</sequence>
<keyword evidence="2" id="KW-1185">Reference proteome</keyword>
<dbReference type="Proteomes" id="UP000078200">
    <property type="component" value="Unassembled WGS sequence"/>
</dbReference>
<dbReference type="VEuPathDB" id="VectorBase:GAUT011659"/>
<reference evidence="1" key="1">
    <citation type="submission" date="2020-05" db="UniProtKB">
        <authorList>
            <consortium name="EnsemblMetazoa"/>
        </authorList>
    </citation>
    <scope>IDENTIFICATION</scope>
    <source>
        <strain evidence="1">TTRI</strain>
    </source>
</reference>
<dbReference type="AlphaFoldDB" id="A0A1A9UPY3"/>
<evidence type="ECO:0000313" key="1">
    <source>
        <dbReference type="EnsemblMetazoa" id="GAUT011659-PA"/>
    </source>
</evidence>